<dbReference type="FunFam" id="1.20.5.990:FF:000005">
    <property type="entry name" value="TNFAIP3 interacting protein 2"/>
    <property type="match status" value="1"/>
</dbReference>
<comment type="function">
    <text evidence="13">Inhibits NF-kappa-B activation by blocking the interaction of RIPK1 with its downstream effector NEMO/IKBKG. Forms a ternary complex with NFKB1 and MAP3K8 but appears to function upstream of MAP3K8 in the TLR4 signaling pathway that regulates MAP3K8 activation. Involved in activation of the MEK/ERK signaling pathway during innate immune response; this function seems to be stimulus- and cell type specific. Required for stability of MAP3K8. Involved in regulation of apoptosis in endothelial cells; promotes TEK agonist-stimulated endothelial survival. May act as transcriptional coactivator when translocated to the nucleus. Enhances CHUK-mediated NF-kappa-B activation involving NF-kappa-B p50-p65 and p50-c-Rel complexes.</text>
</comment>
<evidence type="ECO:0000256" key="19">
    <source>
        <dbReference type="SAM" id="MobiDB-lite"/>
    </source>
</evidence>
<evidence type="ECO:0000256" key="16">
    <source>
        <dbReference type="ARBA" id="ARBA00079469"/>
    </source>
</evidence>
<comment type="subcellular location">
    <subcellularLocation>
        <location evidence="1">Cytoplasm</location>
    </subcellularLocation>
</comment>
<dbReference type="Gene3D" id="1.20.5.990">
    <property type="entry name" value="Nemo cc2-lz domain - 1d5 darpin complex"/>
    <property type="match status" value="1"/>
</dbReference>
<dbReference type="InterPro" id="IPR022008">
    <property type="entry name" value="EABR"/>
</dbReference>
<keyword evidence="7" id="KW-0862">Zinc</keyword>
<reference evidence="21 22" key="1">
    <citation type="submission" date="2019-01" db="EMBL/GenBank/DDBJ databases">
        <title>Draft Genome and Complete Hox-Cluster Characterization of the Sterlet Sturgeon (Acipenser ruthenus).</title>
        <authorList>
            <person name="Wei Q."/>
        </authorList>
    </citation>
    <scope>NUCLEOTIDE SEQUENCE [LARGE SCALE GENOMIC DNA]</scope>
    <source>
        <strain evidence="21">WHYD16114868_AA</strain>
        <tissue evidence="21">Blood</tissue>
    </source>
</reference>
<keyword evidence="8" id="KW-0832">Ubl conjugation</keyword>
<dbReference type="GO" id="GO:0043123">
    <property type="term" value="P:positive regulation of canonical NF-kappaB signal transduction"/>
    <property type="evidence" value="ECO:0007669"/>
    <property type="project" value="TreeGrafter"/>
</dbReference>
<evidence type="ECO:0000313" key="22">
    <source>
        <dbReference type="Proteomes" id="UP000289886"/>
    </source>
</evidence>
<accession>A0A444UZV2</accession>
<evidence type="ECO:0000256" key="18">
    <source>
        <dbReference type="SAM" id="Coils"/>
    </source>
</evidence>
<evidence type="ECO:0000313" key="21">
    <source>
        <dbReference type="EMBL" id="RXM93713.1"/>
    </source>
</evidence>
<evidence type="ECO:0000256" key="14">
    <source>
        <dbReference type="ARBA" id="ARBA00063508"/>
    </source>
</evidence>
<dbReference type="EMBL" id="SCEB01004223">
    <property type="protein sequence ID" value="RXM93713.1"/>
    <property type="molecule type" value="Genomic_DNA"/>
</dbReference>
<keyword evidence="2" id="KW-0963">Cytoplasm</keyword>
<comment type="subunit">
    <text evidence="14">Interacts with STK11/LKB1, TNFAIP3, IKBKG, NFKB1, MAP3K8, TEK, RIPK1, CHUK, IKBKB and SMARCD1. Interacts with polyubiquitin.</text>
</comment>
<keyword evidence="12" id="KW-0395">Inflammatory response</keyword>
<evidence type="ECO:0000256" key="1">
    <source>
        <dbReference type="ARBA" id="ARBA00004496"/>
    </source>
</evidence>
<evidence type="ECO:0000256" key="5">
    <source>
        <dbReference type="ARBA" id="ARBA00022723"/>
    </source>
</evidence>
<organism evidence="21 22">
    <name type="scientific">Acipenser ruthenus</name>
    <name type="common">Sterlet sturgeon</name>
    <dbReference type="NCBI Taxonomy" id="7906"/>
    <lineage>
        <taxon>Eukaryota</taxon>
        <taxon>Metazoa</taxon>
        <taxon>Chordata</taxon>
        <taxon>Craniata</taxon>
        <taxon>Vertebrata</taxon>
        <taxon>Euteleostomi</taxon>
        <taxon>Actinopterygii</taxon>
        <taxon>Chondrostei</taxon>
        <taxon>Acipenseriformes</taxon>
        <taxon>Acipenseridae</taxon>
        <taxon>Acipenser</taxon>
    </lineage>
</organism>
<evidence type="ECO:0000256" key="15">
    <source>
        <dbReference type="ARBA" id="ARBA00073020"/>
    </source>
</evidence>
<dbReference type="GO" id="GO:0006954">
    <property type="term" value="P:inflammatory response"/>
    <property type="evidence" value="ECO:0007669"/>
    <property type="project" value="UniProtKB-KW"/>
</dbReference>
<dbReference type="GO" id="GO:0071222">
    <property type="term" value="P:cellular response to lipopolysaccharide"/>
    <property type="evidence" value="ECO:0007669"/>
    <property type="project" value="TreeGrafter"/>
</dbReference>
<evidence type="ECO:0000256" key="13">
    <source>
        <dbReference type="ARBA" id="ARBA00055998"/>
    </source>
</evidence>
<dbReference type="PANTHER" id="PTHR31882:SF6">
    <property type="entry name" value="TNFAIP3-INTERACTING PROTEIN 2"/>
    <property type="match status" value="1"/>
</dbReference>
<keyword evidence="6 17" id="KW-0863">Zinc-finger</keyword>
<evidence type="ECO:0000256" key="7">
    <source>
        <dbReference type="ARBA" id="ARBA00022833"/>
    </source>
</evidence>
<dbReference type="GO" id="GO:0006357">
    <property type="term" value="P:regulation of transcription by RNA polymerase II"/>
    <property type="evidence" value="ECO:0007669"/>
    <property type="project" value="TreeGrafter"/>
</dbReference>
<evidence type="ECO:0000256" key="10">
    <source>
        <dbReference type="ARBA" id="ARBA00023054"/>
    </source>
</evidence>
<dbReference type="PROSITE" id="PS51801">
    <property type="entry name" value="ZF_CCHC_NOA"/>
    <property type="match status" value="1"/>
</dbReference>
<evidence type="ECO:0000256" key="4">
    <source>
        <dbReference type="ARBA" id="ARBA00022703"/>
    </source>
</evidence>
<keyword evidence="11" id="KW-0804">Transcription</keyword>
<name>A0A444UZV2_ACIRT</name>
<evidence type="ECO:0000256" key="8">
    <source>
        <dbReference type="ARBA" id="ARBA00022843"/>
    </source>
</evidence>
<evidence type="ECO:0000256" key="2">
    <source>
        <dbReference type="ARBA" id="ARBA00022490"/>
    </source>
</evidence>
<gene>
    <name evidence="21" type="ORF">EOD39_18786</name>
</gene>
<dbReference type="GO" id="GO:0008270">
    <property type="term" value="F:zinc ion binding"/>
    <property type="evidence" value="ECO:0007669"/>
    <property type="project" value="UniProtKB-KW"/>
</dbReference>
<dbReference type="GO" id="GO:0005737">
    <property type="term" value="C:cytoplasm"/>
    <property type="evidence" value="ECO:0007669"/>
    <property type="project" value="UniProtKB-SubCell"/>
</dbReference>
<keyword evidence="9" id="KW-0805">Transcription regulation</keyword>
<evidence type="ECO:0000256" key="12">
    <source>
        <dbReference type="ARBA" id="ARBA00023198"/>
    </source>
</evidence>
<evidence type="ECO:0000256" key="6">
    <source>
        <dbReference type="ARBA" id="ARBA00022771"/>
    </source>
</evidence>
<protein>
    <recommendedName>
        <fullName evidence="15">TNFAIP3-interacting protein 2</fullName>
    </recommendedName>
    <alternativeName>
        <fullName evidence="16">A20-binding inhibitor of NF-kappa-B activation 2</fullName>
    </alternativeName>
</protein>
<dbReference type="AlphaFoldDB" id="A0A444UZV2"/>
<keyword evidence="22" id="KW-1185">Reference proteome</keyword>
<proteinExistence type="predicted"/>
<dbReference type="InterPro" id="IPR034735">
    <property type="entry name" value="NEMO_ZF"/>
</dbReference>
<feature type="domain" description="CCHC NOA-type" evidence="20">
    <location>
        <begin position="444"/>
        <end position="476"/>
    </location>
</feature>
<evidence type="ECO:0000259" key="20">
    <source>
        <dbReference type="PROSITE" id="PS51801"/>
    </source>
</evidence>
<feature type="coiled-coil region" evidence="18">
    <location>
        <begin position="103"/>
        <end position="155"/>
    </location>
</feature>
<keyword evidence="5" id="KW-0479">Metal-binding</keyword>
<dbReference type="GO" id="GO:0006915">
    <property type="term" value="P:apoptotic process"/>
    <property type="evidence" value="ECO:0007669"/>
    <property type="project" value="UniProtKB-KW"/>
</dbReference>
<keyword evidence="4" id="KW-0053">Apoptosis</keyword>
<dbReference type="Proteomes" id="UP000289886">
    <property type="component" value="Unassembled WGS sequence"/>
</dbReference>
<comment type="caution">
    <text evidence="21">The sequence shown here is derived from an EMBL/GenBank/DDBJ whole genome shotgun (WGS) entry which is preliminary data.</text>
</comment>
<dbReference type="Pfam" id="PF12180">
    <property type="entry name" value="EABR"/>
    <property type="match status" value="1"/>
</dbReference>
<evidence type="ECO:0000256" key="17">
    <source>
        <dbReference type="PROSITE-ProRule" id="PRU01142"/>
    </source>
</evidence>
<keyword evidence="3" id="KW-0597">Phosphoprotein</keyword>
<feature type="region of interest" description="Disordered" evidence="19">
    <location>
        <begin position="417"/>
        <end position="445"/>
    </location>
</feature>
<keyword evidence="10 18" id="KW-0175">Coiled coil</keyword>
<dbReference type="GO" id="GO:0070530">
    <property type="term" value="F:K63-linked polyubiquitin modification-dependent protein binding"/>
    <property type="evidence" value="ECO:0007669"/>
    <property type="project" value="InterPro"/>
</dbReference>
<dbReference type="GO" id="GO:0034138">
    <property type="term" value="P:toll-like receptor 3 signaling pathway"/>
    <property type="evidence" value="ECO:0007669"/>
    <property type="project" value="TreeGrafter"/>
</dbReference>
<evidence type="ECO:0000256" key="3">
    <source>
        <dbReference type="ARBA" id="ARBA00022553"/>
    </source>
</evidence>
<evidence type="ECO:0000256" key="11">
    <source>
        <dbReference type="ARBA" id="ARBA00023163"/>
    </source>
</evidence>
<sequence length="477" mass="55126">MAPRKVSSFNSTEPLIHGYNQREEMVEGIKMENAMLKTKLQSYTTLSTFYQEARLELARMNQQVSVQDNIIADLKARLARYENATVHMGEEGPMVFGPSKSLFENLCKEISKLKQQQKETERSSEQQLETMKLELQKLQKDLRDKDEEIQRMTSRPPHEKDLEILHLRGVLAEKERVQATREVLCLSLTDEAEQLRAQLSATVEVCQQLSQRLEGKQKKHPESVDEQIHREQSSKLQCADSKTIVCQLQEENKALQQKVAYVESLNAKWQKYDASREEYVKGLCQKLKVNSKQGFGSVQTNMDMMQQEILRLNRLLEEKMKECNRFSSETRKTDRERIQMLEQQVLIYKDDFKSERADRERAQSKIQDLQEDIVRLELQLRRQDSGDQAAPFRIHIGNRNLMHIETGAAEVLLGNSRDQSGANRSSSQSTQDSAAANRNSRSEHRAQTDLQCPRCLIVYNDDQATAFLKHCTECAEL</sequence>
<feature type="coiled-coil region" evidence="18">
    <location>
        <begin position="352"/>
        <end position="386"/>
    </location>
</feature>
<feature type="compositionally biased region" description="Low complexity" evidence="19">
    <location>
        <begin position="425"/>
        <end position="436"/>
    </location>
</feature>
<dbReference type="GO" id="GO:0034134">
    <property type="term" value="P:toll-like receptor 2 signaling pathway"/>
    <property type="evidence" value="ECO:0007669"/>
    <property type="project" value="TreeGrafter"/>
</dbReference>
<dbReference type="PANTHER" id="PTHR31882">
    <property type="entry name" value="TNFAIP3-INTERACTING PROTEIN COILED COIL FAMILY MEMBER"/>
    <property type="match status" value="1"/>
</dbReference>
<evidence type="ECO:0000256" key="9">
    <source>
        <dbReference type="ARBA" id="ARBA00023015"/>
    </source>
</evidence>